<dbReference type="AlphaFoldDB" id="A0A7G7MD14"/>
<reference evidence="1 2" key="1">
    <citation type="submission" date="2020-08" db="EMBL/GenBank/DDBJ databases">
        <authorList>
            <person name="Mo P."/>
        </authorList>
    </citation>
    <scope>NUCLEOTIDE SEQUENCE [LARGE SCALE GENOMIC DNA]</scope>
    <source>
        <strain evidence="1 2">CGMCC 4.1532</strain>
    </source>
</reference>
<gene>
    <name evidence="1" type="ORF">H6H00_20950</name>
</gene>
<sequence length="66" mass="6576">MISGSDSARSADSRRMAAALGAADLTTASVRGLHFGGALAPGEPTGNELAAAEIVGWLGERHELAG</sequence>
<dbReference type="RefSeq" id="WP_185717437.1">
    <property type="nucleotide sequence ID" value="NZ_JBHMCJ010000022.1"/>
</dbReference>
<dbReference type="EMBL" id="CP060131">
    <property type="protein sequence ID" value="QNG50675.1"/>
    <property type="molecule type" value="Genomic_DNA"/>
</dbReference>
<dbReference type="KEGG" id="ppel:H6H00_20950"/>
<protein>
    <submittedName>
        <fullName evidence="1">Uncharacterized protein</fullName>
    </submittedName>
</protein>
<evidence type="ECO:0000313" key="2">
    <source>
        <dbReference type="Proteomes" id="UP000515728"/>
    </source>
</evidence>
<dbReference type="Proteomes" id="UP000515728">
    <property type="component" value="Chromosome"/>
</dbReference>
<proteinExistence type="predicted"/>
<keyword evidence="2" id="KW-1185">Reference proteome</keyword>
<accession>A0A7G7MD14</accession>
<name>A0A7G7MD14_9PSEU</name>
<organism evidence="1 2">
    <name type="scientific">Pseudonocardia petroleophila</name>
    <dbReference type="NCBI Taxonomy" id="37331"/>
    <lineage>
        <taxon>Bacteria</taxon>
        <taxon>Bacillati</taxon>
        <taxon>Actinomycetota</taxon>
        <taxon>Actinomycetes</taxon>
        <taxon>Pseudonocardiales</taxon>
        <taxon>Pseudonocardiaceae</taxon>
        <taxon>Pseudonocardia</taxon>
    </lineage>
</organism>
<evidence type="ECO:0000313" key="1">
    <source>
        <dbReference type="EMBL" id="QNG50675.1"/>
    </source>
</evidence>